<accession>A0A6J5NFY2</accession>
<reference evidence="1" key="1">
    <citation type="submission" date="2020-04" db="EMBL/GenBank/DDBJ databases">
        <authorList>
            <person name="Chiriac C."/>
            <person name="Salcher M."/>
            <person name="Ghai R."/>
            <person name="Kavagutti S V."/>
        </authorList>
    </citation>
    <scope>NUCLEOTIDE SEQUENCE</scope>
</reference>
<dbReference type="EMBL" id="LR796664">
    <property type="protein sequence ID" value="CAB4157833.1"/>
    <property type="molecule type" value="Genomic_DNA"/>
</dbReference>
<gene>
    <name evidence="1" type="ORF">UFOVP689_52</name>
</gene>
<name>A0A6J5NFY2_9CAUD</name>
<protein>
    <submittedName>
        <fullName evidence="1">Uncharacterized protein</fullName>
    </submittedName>
</protein>
<evidence type="ECO:0000313" key="1">
    <source>
        <dbReference type="EMBL" id="CAB4157833.1"/>
    </source>
</evidence>
<sequence length="68" mass="7706">MKKEIEALLVERAGYEMRGLKDRVKAVDASLRELGFEHKYLSESEIETATIEPVAERATRKAASKRKA</sequence>
<proteinExistence type="predicted"/>
<organism evidence="1">
    <name type="scientific">uncultured Caudovirales phage</name>
    <dbReference type="NCBI Taxonomy" id="2100421"/>
    <lineage>
        <taxon>Viruses</taxon>
        <taxon>Duplodnaviria</taxon>
        <taxon>Heunggongvirae</taxon>
        <taxon>Uroviricota</taxon>
        <taxon>Caudoviricetes</taxon>
        <taxon>Peduoviridae</taxon>
        <taxon>Maltschvirus</taxon>
        <taxon>Maltschvirus maltsch</taxon>
    </lineage>
</organism>